<evidence type="ECO:0000256" key="2">
    <source>
        <dbReference type="SAM" id="MobiDB-lite"/>
    </source>
</evidence>
<dbReference type="PANTHER" id="PTHR11439:SF495">
    <property type="entry name" value="REVERSE TRANSCRIPTASE, RNA-DEPENDENT DNA POLYMERASE-RELATED"/>
    <property type="match status" value="1"/>
</dbReference>
<keyword evidence="1" id="KW-0862">Zinc</keyword>
<keyword evidence="3" id="KW-1133">Transmembrane helix</keyword>
<keyword evidence="6" id="KW-1185">Reference proteome</keyword>
<keyword evidence="1" id="KW-0863">Zinc-finger</keyword>
<dbReference type="SUPFAM" id="SSF57756">
    <property type="entry name" value="Retrovirus zinc finger-like domains"/>
    <property type="match status" value="1"/>
</dbReference>
<dbReference type="Gene3D" id="4.10.60.10">
    <property type="entry name" value="Zinc finger, CCHC-type"/>
    <property type="match status" value="1"/>
</dbReference>
<feature type="transmembrane region" description="Helical" evidence="3">
    <location>
        <begin position="15"/>
        <end position="32"/>
    </location>
</feature>
<dbReference type="PROSITE" id="PS50158">
    <property type="entry name" value="ZF_CCHC"/>
    <property type="match status" value="1"/>
</dbReference>
<dbReference type="PANTHER" id="PTHR11439">
    <property type="entry name" value="GAG-POL-RELATED RETROTRANSPOSON"/>
    <property type="match status" value="1"/>
</dbReference>
<feature type="domain" description="CCHC-type" evidence="4">
    <location>
        <begin position="110"/>
        <end position="125"/>
    </location>
</feature>
<dbReference type="InterPro" id="IPR001878">
    <property type="entry name" value="Znf_CCHC"/>
</dbReference>
<feature type="region of interest" description="Disordered" evidence="2">
    <location>
        <begin position="454"/>
        <end position="492"/>
    </location>
</feature>
<keyword evidence="3" id="KW-0472">Membrane</keyword>
<evidence type="ECO:0000256" key="3">
    <source>
        <dbReference type="SAM" id="Phobius"/>
    </source>
</evidence>
<evidence type="ECO:0000259" key="4">
    <source>
        <dbReference type="PROSITE" id="PS50158"/>
    </source>
</evidence>
<accession>A0ABQ5D1N9</accession>
<name>A0ABQ5D1N9_9ASTR</name>
<evidence type="ECO:0000313" key="6">
    <source>
        <dbReference type="Proteomes" id="UP001151760"/>
    </source>
</evidence>
<sequence length="751" mass="85146">MDQKLKGSLAQVQAYRTWLLCPLLITTLAALMKQLMLPIKLLLLAVNQPNSPQLAHEDLQQIHPDDIEEMDLRWEMAILTMRARRFLKNTRWKLTVNGNETIDFDKSKVKCYNCHKRGHFARECRALRNQDNKKESSKRSVTVETSTSTYLVSCDDLGGYDESDQAEEGPNYALMDYSFSSSDSEVSNDSNCSKSCMEIVKLFKSQNDQLLRDSEKSSLMVLGYKTGNFMPPTPDLSFTGLEKFVNKPVVENRKSDDSLIIEDWVSDNEEEDVSQTKTEKKTVKPGHMTGNISYLIDYEKIDGGYVAFGGNPKGGKIIGKCTIKTVARRMELELIKAARTMLADSKLPTTFWAEAVNTACYVQNRVSLSKTKIMEENLHIRFSENTPNAIGSGPDWLFDIDALTRTMNYELIVTGTQSSDFTGTKASDNASQARKETKPVKDYILLPLWTADPPFSQDPKSSHDDGSKPLSDDGKKVVEDPRKDSECNAQEKEDNINNTNNVNVASTNEVNAVGGKTSIELSVDPYNSLLSLEDYTYNIFDFTRDDEYPLAQVIGYLQSDTQTERCQRMNFEEPKKGKIEEEVYVMSTAQDLKIQDFLIECTRLKGDHFAGQVYVVFIIFVIKKEKKDDIFIIQDKYVVEILKKFRFSEVKTASTPMETQKPLLKDEDGEEVDVHMYRSMIGSLIYLTSSRTDIMFAVCACARYQVNPKVSHLHAIKRIFSDYARASLDRKSTTGGCQFLGCRLISWQCKK</sequence>
<reference evidence="5" key="2">
    <citation type="submission" date="2022-01" db="EMBL/GenBank/DDBJ databases">
        <authorList>
            <person name="Yamashiro T."/>
            <person name="Shiraishi A."/>
            <person name="Satake H."/>
            <person name="Nakayama K."/>
        </authorList>
    </citation>
    <scope>NUCLEOTIDE SEQUENCE</scope>
</reference>
<dbReference type="SMART" id="SM00343">
    <property type="entry name" value="ZnF_C2HC"/>
    <property type="match status" value="1"/>
</dbReference>
<dbReference type="Proteomes" id="UP001151760">
    <property type="component" value="Unassembled WGS sequence"/>
</dbReference>
<evidence type="ECO:0000256" key="1">
    <source>
        <dbReference type="PROSITE-ProRule" id="PRU00047"/>
    </source>
</evidence>
<protein>
    <submittedName>
        <fullName evidence="5">Uncharacterized mitochondrial protein-like protein</fullName>
    </submittedName>
</protein>
<proteinExistence type="predicted"/>
<feature type="compositionally biased region" description="Basic and acidic residues" evidence="2">
    <location>
        <begin position="460"/>
        <end position="492"/>
    </location>
</feature>
<dbReference type="InterPro" id="IPR036875">
    <property type="entry name" value="Znf_CCHC_sf"/>
</dbReference>
<keyword evidence="3" id="KW-0812">Transmembrane</keyword>
<gene>
    <name evidence="5" type="ORF">Tco_0923674</name>
</gene>
<reference evidence="5" key="1">
    <citation type="journal article" date="2022" name="Int. J. Mol. Sci.">
        <title>Draft Genome of Tanacetum Coccineum: Genomic Comparison of Closely Related Tanacetum-Family Plants.</title>
        <authorList>
            <person name="Yamashiro T."/>
            <person name="Shiraishi A."/>
            <person name="Nakayama K."/>
            <person name="Satake H."/>
        </authorList>
    </citation>
    <scope>NUCLEOTIDE SEQUENCE</scope>
</reference>
<evidence type="ECO:0000313" key="5">
    <source>
        <dbReference type="EMBL" id="GJT33255.1"/>
    </source>
</evidence>
<dbReference type="EMBL" id="BQNB010014864">
    <property type="protein sequence ID" value="GJT33255.1"/>
    <property type="molecule type" value="Genomic_DNA"/>
</dbReference>
<comment type="caution">
    <text evidence="5">The sequence shown here is derived from an EMBL/GenBank/DDBJ whole genome shotgun (WGS) entry which is preliminary data.</text>
</comment>
<keyword evidence="1" id="KW-0479">Metal-binding</keyword>
<dbReference type="Pfam" id="PF00098">
    <property type="entry name" value="zf-CCHC"/>
    <property type="match status" value="1"/>
</dbReference>
<organism evidence="5 6">
    <name type="scientific">Tanacetum coccineum</name>
    <dbReference type="NCBI Taxonomy" id="301880"/>
    <lineage>
        <taxon>Eukaryota</taxon>
        <taxon>Viridiplantae</taxon>
        <taxon>Streptophyta</taxon>
        <taxon>Embryophyta</taxon>
        <taxon>Tracheophyta</taxon>
        <taxon>Spermatophyta</taxon>
        <taxon>Magnoliopsida</taxon>
        <taxon>eudicotyledons</taxon>
        <taxon>Gunneridae</taxon>
        <taxon>Pentapetalae</taxon>
        <taxon>asterids</taxon>
        <taxon>campanulids</taxon>
        <taxon>Asterales</taxon>
        <taxon>Asteraceae</taxon>
        <taxon>Asteroideae</taxon>
        <taxon>Anthemideae</taxon>
        <taxon>Anthemidinae</taxon>
        <taxon>Tanacetum</taxon>
    </lineage>
</organism>